<dbReference type="Gene3D" id="2.40.180.10">
    <property type="entry name" value="Catalase core domain"/>
    <property type="match status" value="2"/>
</dbReference>
<feature type="domain" description="PLAT" evidence="2">
    <location>
        <begin position="77"/>
        <end position="184"/>
    </location>
</feature>
<dbReference type="Proteomes" id="UP000234681">
    <property type="component" value="Chromosome 18"/>
</dbReference>
<sequence length="598" mass="68090">MTLLKSSKTNSDKFERDSIEIFTVETLDLGDLWKVRIGHDNTGKAPGWFVDWVEVDAPSLGKCMTFPCGRWLAKNEDDGSIVRDLFHAELQTRLYTPWERYLGKSENRTNKFEKGTADTFIIEAADLGVIYKIKLRHDNTKWCADWYVEKVEIWNDTNEDEFLFLCGRWLSLKKEDGRLERLFYEKEYTGDRSSNCSSPADFWEIALSSKMADVDIDTVTGPMVDYVQDGPVIPYYVSVTTGKHKEAATDSRAFVLLIGEDDERTNRIWLDFPQGKRGFSCGSVEEFYVGGLDVGIIKKIELGHDGASPESCWLVEELCLAVPTQGTKYTLRCNCWLAKDRGDGVTSRVFDLLDAMVVNIGKKVLYEMTVWTGDVVGGGTDSNIFMTLYGINGSTEEVQLDKKKARFEREQNDTFIMEILDIAPFTKMRIRIDGLGSRPEWFLERILLKNMNTGDLTMFYYGDWLSQKKGKKTLVCEICAVIDGEEMMEWTSYTVSVKTSDILGAGTDANVFIIIFGENGDSGTLALKQSANWNKFERNNTDTFNFPDMLSLGHLCKLRVWHDNKALNSVLWGLGTERSHSLSWRRKHPVLRPPTRLS</sequence>
<dbReference type="PANTHER" id="PTHR45901">
    <property type="entry name" value="PROTEIN CBG12474"/>
    <property type="match status" value="1"/>
</dbReference>
<feature type="domain" description="PLAT" evidence="2">
    <location>
        <begin position="233"/>
        <end position="351"/>
    </location>
</feature>
<reference evidence="3 4" key="1">
    <citation type="submission" date="2005-09" db="EMBL/GenBank/DDBJ databases">
        <authorList>
            <person name="Mural R.J."/>
            <person name="Li P.W."/>
            <person name="Adams M.D."/>
            <person name="Amanatides P.G."/>
            <person name="Baden-Tillson H."/>
            <person name="Barnstead M."/>
            <person name="Chin S.H."/>
            <person name="Dew I."/>
            <person name="Evans C.A."/>
            <person name="Ferriera S."/>
            <person name="Flanigan M."/>
            <person name="Fosler C."/>
            <person name="Glodek A."/>
            <person name="Gu Z."/>
            <person name="Holt R.A."/>
            <person name="Jennings D."/>
            <person name="Kraft C.L."/>
            <person name="Lu F."/>
            <person name="Nguyen T."/>
            <person name="Nusskern D.R."/>
            <person name="Pfannkoch C.M."/>
            <person name="Sitter C."/>
            <person name="Sutton G.G."/>
            <person name="Venter J.C."/>
            <person name="Wang Z."/>
            <person name="Woodage T."/>
            <person name="Zheng X.H."/>
            <person name="Zhong F."/>
        </authorList>
    </citation>
    <scope>NUCLEOTIDE SEQUENCE [LARGE SCALE GENOMIC DNA]</scope>
    <source>
        <strain>BN</strain>
        <strain evidence="4">Sprague-Dawley</strain>
    </source>
</reference>
<feature type="domain" description="PLAT" evidence="2">
    <location>
        <begin position="1"/>
        <end position="86"/>
    </location>
</feature>
<feature type="domain" description="PLAT" evidence="2">
    <location>
        <begin position="491"/>
        <end position="598"/>
    </location>
</feature>
<dbReference type="InterPro" id="IPR036392">
    <property type="entry name" value="PLAT/LH2_dom_sf"/>
</dbReference>
<dbReference type="EMBL" id="CH474069">
    <property type="protein sequence ID" value="EDL84712.1"/>
    <property type="molecule type" value="Genomic_DNA"/>
</dbReference>
<dbReference type="FunFam" id="2.60.60.20:FF:000011">
    <property type="entry name" value="Lipoxygenase homology domain-containing protein 1"/>
    <property type="match status" value="1"/>
</dbReference>
<evidence type="ECO:0000313" key="4">
    <source>
        <dbReference type="Proteomes" id="UP000234681"/>
    </source>
</evidence>
<feature type="domain" description="PLAT" evidence="2">
    <location>
        <begin position="364"/>
        <end position="479"/>
    </location>
</feature>
<dbReference type="FunFam" id="2.40.180.10:FF:000009">
    <property type="entry name" value="Lipoxygenase homology domain-containing protein 1"/>
    <property type="match status" value="1"/>
</dbReference>
<dbReference type="PANTHER" id="PTHR45901:SF3">
    <property type="entry name" value="LIPOXYGENASE HOMOLOGY DOMAIN-CONTAINING PROTEIN 1"/>
    <property type="match status" value="1"/>
</dbReference>
<evidence type="ECO:0000256" key="1">
    <source>
        <dbReference type="PROSITE-ProRule" id="PRU00152"/>
    </source>
</evidence>
<gene>
    <name evidence="3" type="primary">Loxhd1_predicted</name>
    <name evidence="3" type="ORF">rCG_41189</name>
</gene>
<dbReference type="SUPFAM" id="SSF49723">
    <property type="entry name" value="Lipase/lipooxygenase domain (PLAT/LH2 domain)"/>
    <property type="match status" value="5"/>
</dbReference>
<dbReference type="PROSITE" id="PS50095">
    <property type="entry name" value="PLAT"/>
    <property type="match status" value="5"/>
</dbReference>
<dbReference type="InterPro" id="IPR052970">
    <property type="entry name" value="Inner_ear_hair_cell_LOXHD"/>
</dbReference>
<dbReference type="CDD" id="cd01756">
    <property type="entry name" value="PLAT_repeat"/>
    <property type="match status" value="2"/>
</dbReference>
<dbReference type="Pfam" id="PF01477">
    <property type="entry name" value="PLAT"/>
    <property type="match status" value="5"/>
</dbReference>
<dbReference type="InterPro" id="IPR001024">
    <property type="entry name" value="PLAT/LH2_dom"/>
</dbReference>
<evidence type="ECO:0000259" key="2">
    <source>
        <dbReference type="PROSITE" id="PS50095"/>
    </source>
</evidence>
<accession>A6KMV0</accession>
<evidence type="ECO:0000313" key="3">
    <source>
        <dbReference type="EMBL" id="EDL84712.1"/>
    </source>
</evidence>
<name>A6KMV0_RAT</name>
<dbReference type="Gene3D" id="2.60.60.20">
    <property type="entry name" value="PLAT/LH2 domain"/>
    <property type="match status" value="3"/>
</dbReference>
<organism evidence="3 4">
    <name type="scientific">Rattus norvegicus</name>
    <name type="common">Rat</name>
    <dbReference type="NCBI Taxonomy" id="10116"/>
    <lineage>
        <taxon>Eukaryota</taxon>
        <taxon>Metazoa</taxon>
        <taxon>Chordata</taxon>
        <taxon>Craniata</taxon>
        <taxon>Vertebrata</taxon>
        <taxon>Euteleostomi</taxon>
        <taxon>Mammalia</taxon>
        <taxon>Eutheria</taxon>
        <taxon>Euarchontoglires</taxon>
        <taxon>Glires</taxon>
        <taxon>Rodentia</taxon>
        <taxon>Myomorpha</taxon>
        <taxon>Muroidea</taxon>
        <taxon>Muridae</taxon>
        <taxon>Murinae</taxon>
        <taxon>Rattus</taxon>
    </lineage>
</organism>
<dbReference type="AlphaFoldDB" id="A6KMV0"/>
<proteinExistence type="predicted"/>
<comment type="caution">
    <text evidence="1">Lacks conserved residue(s) required for the propagation of feature annotation.</text>
</comment>
<protein>
    <submittedName>
        <fullName evidence="3">Lipoxygenase homology domains 1 (Predicted)</fullName>
    </submittedName>
</protein>